<gene>
    <name evidence="1" type="primary">glgA</name>
    <name evidence="1" type="ORF">ACI1P1_01065</name>
</gene>
<keyword evidence="2" id="KW-1185">Reference proteome</keyword>
<reference evidence="1" key="1">
    <citation type="submission" date="2024-12" db="EMBL/GenBank/DDBJ databases">
        <authorList>
            <person name="Wu N."/>
        </authorList>
    </citation>
    <scope>NUCLEOTIDE SEQUENCE</scope>
    <source>
        <strain evidence="1">P15</strain>
    </source>
</reference>
<dbReference type="EC" id="2.4.1.21" evidence="1"/>
<accession>A0ACC7NQJ9</accession>
<evidence type="ECO:0000313" key="1">
    <source>
        <dbReference type="EMBL" id="MFM9326878.1"/>
    </source>
</evidence>
<sequence length="479" mass="54196">MNILFAASEAVPFVKSGGLADVIGSLPASLRHHNVDVRIILPKYADIPEHFREQMETASTFSVYLGWRNQYCGIQQLEVNGIHYYFVDNEFYFRRGGLYGYGDDAERFVYFSRAVLEALPHLDFKPDIIHCHDWQTGLIPYLLRRNYAAHPFYANIKTVFTIHNLRYQGRYNRKLMQDLLGIDDGMFGDGNGIEYYGDGNCMKAGLTHADKVTTVSKTYAEEIKTTFFGEGMEGVLQERSLHGGLVGILNGLDNELFDPMNDSHLAEPYRNSLSKKRRNKSALQAELGLPVDERIPMIGLVSRLVDQKGLDLIQAVMDEIVSLPLQLVVLGTGESRFEHLFKDKAYWHPDKVSANITFSDGLSRRIYAASDMFLMPSLFEPCGLGQLIAFRYRSVPIVRETGGLKDTVVPYNVATGEGTGFTFYAYNAHEMLFAIKRALETYKDEAAWNTIVKNISKTDFGWEQSAKQYVSLYKQVLGV</sequence>
<dbReference type="EMBL" id="JBJURJ010000001">
    <property type="protein sequence ID" value="MFM9326878.1"/>
    <property type="molecule type" value="Genomic_DNA"/>
</dbReference>
<keyword evidence="1" id="KW-0328">Glycosyltransferase</keyword>
<proteinExistence type="predicted"/>
<dbReference type="Proteomes" id="UP001631969">
    <property type="component" value="Unassembled WGS sequence"/>
</dbReference>
<keyword evidence="1" id="KW-0808">Transferase</keyword>
<organism evidence="1 2">
    <name type="scientific">Paenibacillus mesotrionivorans</name>
    <dbReference type="NCBI Taxonomy" id="3160968"/>
    <lineage>
        <taxon>Bacteria</taxon>
        <taxon>Bacillati</taxon>
        <taxon>Bacillota</taxon>
        <taxon>Bacilli</taxon>
        <taxon>Bacillales</taxon>
        <taxon>Paenibacillaceae</taxon>
        <taxon>Paenibacillus</taxon>
    </lineage>
</organism>
<name>A0ACC7NQJ9_9BACL</name>
<protein>
    <submittedName>
        <fullName evidence="1">Glycogen synthase GlgA</fullName>
        <ecNumber evidence="1">2.4.1.21</ecNumber>
    </submittedName>
</protein>
<comment type="caution">
    <text evidence="1">The sequence shown here is derived from an EMBL/GenBank/DDBJ whole genome shotgun (WGS) entry which is preliminary data.</text>
</comment>
<evidence type="ECO:0000313" key="2">
    <source>
        <dbReference type="Proteomes" id="UP001631969"/>
    </source>
</evidence>